<keyword evidence="4" id="KW-1185">Reference proteome</keyword>
<reference evidence="3" key="2">
    <citation type="submission" date="2023-05" db="EMBL/GenBank/DDBJ databases">
        <authorList>
            <consortium name="Lawrence Berkeley National Laboratory"/>
            <person name="Steindorff A."/>
            <person name="Hensen N."/>
            <person name="Bonometti L."/>
            <person name="Westerberg I."/>
            <person name="Brannstrom I.O."/>
            <person name="Guillou S."/>
            <person name="Cros-Aarteil S."/>
            <person name="Calhoun S."/>
            <person name="Haridas S."/>
            <person name="Kuo A."/>
            <person name="Mondo S."/>
            <person name="Pangilinan J."/>
            <person name="Riley R."/>
            <person name="Labutti K."/>
            <person name="Andreopoulos B."/>
            <person name="Lipzen A."/>
            <person name="Chen C."/>
            <person name="Yanf M."/>
            <person name="Daum C."/>
            <person name="Ng V."/>
            <person name="Clum A."/>
            <person name="Ohm R."/>
            <person name="Martin F."/>
            <person name="Silar P."/>
            <person name="Natvig D."/>
            <person name="Lalanne C."/>
            <person name="Gautier V."/>
            <person name="Ament-Velasquez S.L."/>
            <person name="Kruys A."/>
            <person name="Hutchinson M.I."/>
            <person name="Powell A.J."/>
            <person name="Barry K."/>
            <person name="Miller A.N."/>
            <person name="Grigoriev I.V."/>
            <person name="Debuchy R."/>
            <person name="Gladieux P."/>
            <person name="Thoren M.H."/>
            <person name="Johannesson H."/>
        </authorList>
    </citation>
    <scope>NUCLEOTIDE SEQUENCE</scope>
    <source>
        <strain evidence="3">CBS 990.96</strain>
    </source>
</reference>
<dbReference type="AlphaFoldDB" id="A0AAN7GYB6"/>
<evidence type="ECO:0000313" key="3">
    <source>
        <dbReference type="EMBL" id="KAK4226983.1"/>
    </source>
</evidence>
<dbReference type="EMBL" id="MU865338">
    <property type="protein sequence ID" value="KAK4226983.1"/>
    <property type="molecule type" value="Genomic_DNA"/>
</dbReference>
<organism evidence="3 4">
    <name type="scientific">Podospora fimiseda</name>
    <dbReference type="NCBI Taxonomy" id="252190"/>
    <lineage>
        <taxon>Eukaryota</taxon>
        <taxon>Fungi</taxon>
        <taxon>Dikarya</taxon>
        <taxon>Ascomycota</taxon>
        <taxon>Pezizomycotina</taxon>
        <taxon>Sordariomycetes</taxon>
        <taxon>Sordariomycetidae</taxon>
        <taxon>Sordariales</taxon>
        <taxon>Podosporaceae</taxon>
        <taxon>Podospora</taxon>
    </lineage>
</organism>
<dbReference type="PANTHER" id="PTHR24148:SF73">
    <property type="entry name" value="HET DOMAIN PROTEIN (AFU_ORTHOLOGUE AFUA_8G01020)"/>
    <property type="match status" value="1"/>
</dbReference>
<feature type="compositionally biased region" description="Basic and acidic residues" evidence="1">
    <location>
        <begin position="11"/>
        <end position="45"/>
    </location>
</feature>
<feature type="region of interest" description="Disordered" evidence="1">
    <location>
        <begin position="1"/>
        <end position="46"/>
    </location>
</feature>
<sequence length="177" mass="19965">MSCHMEGAVPVKKDFGNNAADGDRKDHREFGKEEPTDGDQSDHENGLYARLPLPPNGIRILQLLPHPDKRAPIECRLTSVSLGNSELRSRPYEALSYVWGSPANPKQISRREALKKRSQQVQFMAKIYAQAAKFVVWLGEAVDNSDQVLDGMPEATESRINFSADDVLKLFDRPWFQ</sequence>
<evidence type="ECO:0000256" key="1">
    <source>
        <dbReference type="SAM" id="MobiDB-lite"/>
    </source>
</evidence>
<accession>A0AAN7GYB6</accession>
<protein>
    <recommendedName>
        <fullName evidence="2">Heterokaryon incompatibility domain-containing protein</fullName>
    </recommendedName>
</protein>
<comment type="caution">
    <text evidence="3">The sequence shown here is derived from an EMBL/GenBank/DDBJ whole genome shotgun (WGS) entry which is preliminary data.</text>
</comment>
<dbReference type="PANTHER" id="PTHR24148">
    <property type="entry name" value="ANKYRIN REPEAT DOMAIN-CONTAINING PROTEIN 39 HOMOLOG-RELATED"/>
    <property type="match status" value="1"/>
</dbReference>
<name>A0AAN7GYB6_9PEZI</name>
<evidence type="ECO:0000259" key="2">
    <source>
        <dbReference type="Pfam" id="PF06985"/>
    </source>
</evidence>
<evidence type="ECO:0000313" key="4">
    <source>
        <dbReference type="Proteomes" id="UP001301958"/>
    </source>
</evidence>
<proteinExistence type="predicted"/>
<dbReference type="InterPro" id="IPR010730">
    <property type="entry name" value="HET"/>
</dbReference>
<gene>
    <name evidence="3" type="ORF">QBC38DRAFT_444145</name>
</gene>
<feature type="domain" description="Heterokaryon incompatibility" evidence="2">
    <location>
        <begin position="114"/>
        <end position="161"/>
    </location>
</feature>
<dbReference type="Pfam" id="PF06985">
    <property type="entry name" value="HET"/>
    <property type="match status" value="1"/>
</dbReference>
<reference evidence="3" key="1">
    <citation type="journal article" date="2023" name="Mol. Phylogenet. Evol.">
        <title>Genome-scale phylogeny and comparative genomics of the fungal order Sordariales.</title>
        <authorList>
            <person name="Hensen N."/>
            <person name="Bonometti L."/>
            <person name="Westerberg I."/>
            <person name="Brannstrom I.O."/>
            <person name="Guillou S."/>
            <person name="Cros-Aarteil S."/>
            <person name="Calhoun S."/>
            <person name="Haridas S."/>
            <person name="Kuo A."/>
            <person name="Mondo S."/>
            <person name="Pangilinan J."/>
            <person name="Riley R."/>
            <person name="LaButti K."/>
            <person name="Andreopoulos B."/>
            <person name="Lipzen A."/>
            <person name="Chen C."/>
            <person name="Yan M."/>
            <person name="Daum C."/>
            <person name="Ng V."/>
            <person name="Clum A."/>
            <person name="Steindorff A."/>
            <person name="Ohm R.A."/>
            <person name="Martin F."/>
            <person name="Silar P."/>
            <person name="Natvig D.O."/>
            <person name="Lalanne C."/>
            <person name="Gautier V."/>
            <person name="Ament-Velasquez S.L."/>
            <person name="Kruys A."/>
            <person name="Hutchinson M.I."/>
            <person name="Powell A.J."/>
            <person name="Barry K."/>
            <person name="Miller A.N."/>
            <person name="Grigoriev I.V."/>
            <person name="Debuchy R."/>
            <person name="Gladieux P."/>
            <person name="Hiltunen Thoren M."/>
            <person name="Johannesson H."/>
        </authorList>
    </citation>
    <scope>NUCLEOTIDE SEQUENCE</scope>
    <source>
        <strain evidence="3">CBS 990.96</strain>
    </source>
</reference>
<dbReference type="Proteomes" id="UP001301958">
    <property type="component" value="Unassembled WGS sequence"/>
</dbReference>
<dbReference type="InterPro" id="IPR052895">
    <property type="entry name" value="HetReg/Transcr_Mod"/>
</dbReference>